<protein>
    <submittedName>
        <fullName evidence="1">Uncharacterized protein</fullName>
    </submittedName>
</protein>
<reference evidence="1" key="1">
    <citation type="submission" date="2022-07" db="EMBL/GenBank/DDBJ databases">
        <title>Phylogenomic reconstructions and comparative analyses of Kickxellomycotina fungi.</title>
        <authorList>
            <person name="Reynolds N.K."/>
            <person name="Stajich J.E."/>
            <person name="Barry K."/>
            <person name="Grigoriev I.V."/>
            <person name="Crous P."/>
            <person name="Smith M.E."/>
        </authorList>
    </citation>
    <scope>NUCLEOTIDE SEQUENCE</scope>
    <source>
        <strain evidence="1">BCRC 34780</strain>
    </source>
</reference>
<keyword evidence="2" id="KW-1185">Reference proteome</keyword>
<name>A0ACC1KSP4_9FUNG</name>
<proteinExistence type="predicted"/>
<gene>
    <name evidence="1" type="ORF">H4R21_005571</name>
</gene>
<dbReference type="EMBL" id="JANBUN010002577">
    <property type="protein sequence ID" value="KAJ2794255.1"/>
    <property type="molecule type" value="Genomic_DNA"/>
</dbReference>
<evidence type="ECO:0000313" key="2">
    <source>
        <dbReference type="Proteomes" id="UP001140087"/>
    </source>
</evidence>
<accession>A0ACC1KSP4</accession>
<comment type="caution">
    <text evidence="1">The sequence shown here is derived from an EMBL/GenBank/DDBJ whole genome shotgun (WGS) entry which is preliminary data.</text>
</comment>
<evidence type="ECO:0000313" key="1">
    <source>
        <dbReference type="EMBL" id="KAJ2794255.1"/>
    </source>
</evidence>
<feature type="non-terminal residue" evidence="1">
    <location>
        <position position="169"/>
    </location>
</feature>
<dbReference type="Proteomes" id="UP001140087">
    <property type="component" value="Unassembled WGS sequence"/>
</dbReference>
<organism evidence="1 2">
    <name type="scientific">Coemansia helicoidea</name>
    <dbReference type="NCBI Taxonomy" id="1286919"/>
    <lineage>
        <taxon>Eukaryota</taxon>
        <taxon>Fungi</taxon>
        <taxon>Fungi incertae sedis</taxon>
        <taxon>Zoopagomycota</taxon>
        <taxon>Kickxellomycotina</taxon>
        <taxon>Kickxellomycetes</taxon>
        <taxon>Kickxellales</taxon>
        <taxon>Kickxellaceae</taxon>
        <taxon>Coemansia</taxon>
    </lineage>
</organism>
<sequence>MSQVLTTPWLSGLFETDLALGVDSYKMGQRVQMFHFARQQQPAAAAERRARGRESCAVTCEISDKHNFMRAAIMPRAVQSFENAREQPIEGMGGMVVAIRGFRIMLYDGDGPALPDPLPARKKPVPQPVACPQRIRDAGHPQFWMLIMCFTYMGAEGNAVFDEPRYILT</sequence>